<name>A0A1G2DDK1_9BACT</name>
<proteinExistence type="inferred from homology"/>
<evidence type="ECO:0000256" key="7">
    <source>
        <dbReference type="ARBA" id="ARBA00022989"/>
    </source>
</evidence>
<comment type="function">
    <text evidence="10">Protein O-mannosyltransferase that catalyzes the transfer of a single mannose residue from a polyprenol phospho-mannosyl lipidic donor to the hydroxyl group of selected serine and threonine residues in acceptor proteins.</text>
</comment>
<feature type="transmembrane region" description="Helical" evidence="10">
    <location>
        <begin position="382"/>
        <end position="398"/>
    </location>
</feature>
<feature type="transmembrane region" description="Helical" evidence="10">
    <location>
        <begin position="234"/>
        <end position="256"/>
    </location>
</feature>
<feature type="transmembrane region" description="Helical" evidence="10">
    <location>
        <begin position="404"/>
        <end position="425"/>
    </location>
</feature>
<dbReference type="InterPro" id="IPR027005">
    <property type="entry name" value="PMT-like"/>
</dbReference>
<comment type="similarity">
    <text evidence="3 10">Belongs to the glycosyltransferase 39 family.</text>
</comment>
<feature type="transmembrane region" description="Helical" evidence="10">
    <location>
        <begin position="194"/>
        <end position="227"/>
    </location>
</feature>
<dbReference type="EMBL" id="MHLO01000031">
    <property type="protein sequence ID" value="OGZ11613.1"/>
    <property type="molecule type" value="Genomic_DNA"/>
</dbReference>
<keyword evidence="8 10" id="KW-0472">Membrane</keyword>
<dbReference type="Proteomes" id="UP000178636">
    <property type="component" value="Unassembled WGS sequence"/>
</dbReference>
<dbReference type="AlphaFoldDB" id="A0A1G2DDK1"/>
<evidence type="ECO:0000256" key="2">
    <source>
        <dbReference type="ARBA" id="ARBA00004922"/>
    </source>
</evidence>
<evidence type="ECO:0000256" key="6">
    <source>
        <dbReference type="ARBA" id="ARBA00022692"/>
    </source>
</evidence>
<feature type="transmembrane region" description="Helical" evidence="10">
    <location>
        <begin position="29"/>
        <end position="46"/>
    </location>
</feature>
<keyword evidence="6 10" id="KW-0812">Transmembrane</keyword>
<dbReference type="UniPathway" id="UPA00378"/>
<evidence type="ECO:0000259" key="12">
    <source>
        <dbReference type="Pfam" id="PF16192"/>
    </source>
</evidence>
<evidence type="ECO:0000256" key="3">
    <source>
        <dbReference type="ARBA" id="ARBA00007222"/>
    </source>
</evidence>
<feature type="domain" description="ArnT-like N-terminal" evidence="11">
    <location>
        <begin position="34"/>
        <end position="250"/>
    </location>
</feature>
<feature type="transmembrane region" description="Helical" evidence="10">
    <location>
        <begin position="437"/>
        <end position="458"/>
    </location>
</feature>
<evidence type="ECO:0000313" key="13">
    <source>
        <dbReference type="EMBL" id="OGZ11613.1"/>
    </source>
</evidence>
<feature type="transmembrane region" description="Helical" evidence="10">
    <location>
        <begin position="164"/>
        <end position="182"/>
    </location>
</feature>
<feature type="transmembrane region" description="Helical" evidence="10">
    <location>
        <begin position="113"/>
        <end position="133"/>
    </location>
</feature>
<reference evidence="13 14" key="1">
    <citation type="journal article" date="2016" name="Nat. Commun.">
        <title>Thousands of microbial genomes shed light on interconnected biogeochemical processes in an aquifer system.</title>
        <authorList>
            <person name="Anantharaman K."/>
            <person name="Brown C.T."/>
            <person name="Hug L.A."/>
            <person name="Sharon I."/>
            <person name="Castelle C.J."/>
            <person name="Probst A.J."/>
            <person name="Thomas B.C."/>
            <person name="Singh A."/>
            <person name="Wilkins M.J."/>
            <person name="Karaoz U."/>
            <person name="Brodie E.L."/>
            <person name="Williams K.H."/>
            <person name="Hubbard S.S."/>
            <person name="Banfield J.F."/>
        </authorList>
    </citation>
    <scope>NUCLEOTIDE SEQUENCE [LARGE SCALE GENOMIC DNA]</scope>
</reference>
<evidence type="ECO:0000259" key="11">
    <source>
        <dbReference type="Pfam" id="PF02366"/>
    </source>
</evidence>
<protein>
    <recommendedName>
        <fullName evidence="9 10">Polyprenol-phosphate-mannose--protein mannosyltransferase</fullName>
        <ecNumber evidence="10">2.4.1.-</ecNumber>
    </recommendedName>
</protein>
<sequence length="464" mass="52478">MVLPEKTSWMRAVVRHVRAWIAESAKRDATIVLVILLLAVLTRIPYIHHPPNAVFDEAIYVSFVQHMLEERPFFDIHPPFARLLFARVADITPFDTQSAHMGKGAPFGDFPYVSLRLFVTLFGILLPLVLYALGRRLGYAPLAAMLPALLLVFDNAFVTYSRTILPDMILLFFGFLGLLATLETTKTQSGRTRWLLALLSGCALGLAVATKWTALGMFGVVVVVYLFARMYREIAAVLCATVIVYVAIFALFFSYFPHGGKLDNVLTAYNVPWITEIELSAASLMKDPDIFLSFLAEYHRAMLRASRDPEIVEETRQVGDPILWPTAKLRMQFWDDGENGKIVLAGNTLLWPLSLFVLIFNIAWIAARYLREGIWGVDRTEGLLLIGYAMNYLPFFMIERSMYLYHYFAAILFLFLLAPRVLLRIRECIILLTNDRAFANAFLSLVGVLIVLNFVLLAPTTYGL</sequence>
<evidence type="ECO:0000256" key="1">
    <source>
        <dbReference type="ARBA" id="ARBA00004127"/>
    </source>
</evidence>
<keyword evidence="7 10" id="KW-1133">Transmembrane helix</keyword>
<comment type="subcellular location">
    <subcellularLocation>
        <location evidence="10">Cell membrane</location>
    </subcellularLocation>
    <subcellularLocation>
        <location evidence="1">Endomembrane system</location>
        <topology evidence="1">Multi-pass membrane protein</topology>
    </subcellularLocation>
</comment>
<comment type="caution">
    <text evidence="13">The sequence shown here is derived from an EMBL/GenBank/DDBJ whole genome shotgun (WGS) entry which is preliminary data.</text>
</comment>
<comment type="pathway">
    <text evidence="2 10">Protein modification; protein glycosylation.</text>
</comment>
<dbReference type="Pfam" id="PF02366">
    <property type="entry name" value="PMT"/>
    <property type="match status" value="1"/>
</dbReference>
<evidence type="ECO:0000256" key="5">
    <source>
        <dbReference type="ARBA" id="ARBA00022679"/>
    </source>
</evidence>
<dbReference type="PANTHER" id="PTHR10050">
    <property type="entry name" value="DOLICHYL-PHOSPHATE-MANNOSE--PROTEIN MANNOSYLTRANSFERASE"/>
    <property type="match status" value="1"/>
</dbReference>
<evidence type="ECO:0000256" key="10">
    <source>
        <dbReference type="RuleBase" id="RU367007"/>
    </source>
</evidence>
<dbReference type="STRING" id="1798664.A3C93_04340"/>
<dbReference type="InterPro" id="IPR032421">
    <property type="entry name" value="PMT_4TMC"/>
</dbReference>
<keyword evidence="4 10" id="KW-0328">Glycosyltransferase</keyword>
<evidence type="ECO:0000256" key="4">
    <source>
        <dbReference type="ARBA" id="ARBA00022676"/>
    </source>
</evidence>
<dbReference type="EC" id="2.4.1.-" evidence="10"/>
<dbReference type="InterPro" id="IPR003342">
    <property type="entry name" value="ArnT-like_N"/>
</dbReference>
<dbReference type="GO" id="GO:0012505">
    <property type="term" value="C:endomembrane system"/>
    <property type="evidence" value="ECO:0007669"/>
    <property type="project" value="UniProtKB-SubCell"/>
</dbReference>
<feature type="domain" description="Protein O-mannosyl-transferase C-terminal four TM" evidence="12">
    <location>
        <begin position="291"/>
        <end position="464"/>
    </location>
</feature>
<dbReference type="GO" id="GO:0004169">
    <property type="term" value="F:dolichyl-phosphate-mannose-protein mannosyltransferase activity"/>
    <property type="evidence" value="ECO:0007669"/>
    <property type="project" value="UniProtKB-UniRule"/>
</dbReference>
<accession>A0A1G2DDK1</accession>
<organism evidence="13 14">
    <name type="scientific">Candidatus Lloydbacteria bacterium RIFCSPHIGHO2_02_FULL_54_17</name>
    <dbReference type="NCBI Taxonomy" id="1798664"/>
    <lineage>
        <taxon>Bacteria</taxon>
        <taxon>Candidatus Lloydiibacteriota</taxon>
    </lineage>
</organism>
<evidence type="ECO:0000313" key="14">
    <source>
        <dbReference type="Proteomes" id="UP000178636"/>
    </source>
</evidence>
<gene>
    <name evidence="13" type="ORF">A3C93_04340</name>
</gene>
<evidence type="ECO:0000256" key="9">
    <source>
        <dbReference type="ARBA" id="ARBA00093617"/>
    </source>
</evidence>
<evidence type="ECO:0000256" key="8">
    <source>
        <dbReference type="ARBA" id="ARBA00023136"/>
    </source>
</evidence>
<keyword evidence="10" id="KW-1003">Cell membrane</keyword>
<feature type="transmembrane region" description="Helical" evidence="10">
    <location>
        <begin position="349"/>
        <end position="370"/>
    </location>
</feature>
<keyword evidence="5 10" id="KW-0808">Transferase</keyword>
<dbReference type="Pfam" id="PF16192">
    <property type="entry name" value="PMT_4TMC"/>
    <property type="match status" value="1"/>
</dbReference>
<dbReference type="GO" id="GO:0005886">
    <property type="term" value="C:plasma membrane"/>
    <property type="evidence" value="ECO:0007669"/>
    <property type="project" value="UniProtKB-SubCell"/>
</dbReference>